<keyword evidence="1" id="KW-1133">Transmembrane helix</keyword>
<keyword evidence="1" id="KW-0472">Membrane</keyword>
<keyword evidence="1" id="KW-0812">Transmembrane</keyword>
<feature type="transmembrane region" description="Helical" evidence="1">
    <location>
        <begin position="25"/>
        <end position="49"/>
    </location>
</feature>
<dbReference type="InterPro" id="IPR012902">
    <property type="entry name" value="N_methyl_site"/>
</dbReference>
<sequence>MALPKIISRLYQQLSLTNRSKSSGFTLLELLVAMIISSIVISGLLYLVVELLKTDRRESVLDQTQRDMQRAMDYISDDIREAVFLYENPSIMSTASTHLTDLPLGAVPILAFWRPDPINTAAQLPTCSAYPSTTTTFQECEVLRIRQATYSLVVYLQTPRDSNANWPGESRIIRYELDKYSNSATLASTPGYRDPTSEGVSFDTWTRSGSSTLGQKSVLVDFVDDPTTPLTRTRPCQTLDPTSTATYATVPRAASTSNTIHTSFFGCIRSSAANAGGNQDAYLYLRGSTDGAGGALGPLGRESSLPTLETRVLMRGVINKNPAN</sequence>
<name>A0A2W4XSP5_9CYAN</name>
<comment type="caution">
    <text evidence="2">The sequence shown here is derived from an EMBL/GenBank/DDBJ whole genome shotgun (WGS) entry which is preliminary data.</text>
</comment>
<dbReference type="Pfam" id="PF07963">
    <property type="entry name" value="N_methyl"/>
    <property type="match status" value="1"/>
</dbReference>
<organism evidence="2 3">
    <name type="scientific">Phormidesmis priestleyi</name>
    <dbReference type="NCBI Taxonomy" id="268141"/>
    <lineage>
        <taxon>Bacteria</taxon>
        <taxon>Bacillati</taxon>
        <taxon>Cyanobacteriota</taxon>
        <taxon>Cyanophyceae</taxon>
        <taxon>Leptolyngbyales</taxon>
        <taxon>Leptolyngbyaceae</taxon>
        <taxon>Phormidesmis</taxon>
    </lineage>
</organism>
<dbReference type="AlphaFoldDB" id="A0A2W4XSP5"/>
<dbReference type="EMBL" id="QBMP01000015">
    <property type="protein sequence ID" value="PZO59934.1"/>
    <property type="molecule type" value="Genomic_DNA"/>
</dbReference>
<gene>
    <name evidence="2" type="ORF">DCF15_02875</name>
</gene>
<reference evidence="3" key="1">
    <citation type="submission" date="2018-04" db="EMBL/GenBank/DDBJ databases">
        <authorList>
            <person name="Cornet L."/>
        </authorList>
    </citation>
    <scope>NUCLEOTIDE SEQUENCE [LARGE SCALE GENOMIC DNA]</scope>
</reference>
<dbReference type="NCBIfam" id="TIGR02532">
    <property type="entry name" value="IV_pilin_GFxxxE"/>
    <property type="match status" value="1"/>
</dbReference>
<dbReference type="SUPFAM" id="SSF54523">
    <property type="entry name" value="Pili subunits"/>
    <property type="match status" value="1"/>
</dbReference>
<dbReference type="InterPro" id="IPR045584">
    <property type="entry name" value="Pilin-like"/>
</dbReference>
<evidence type="ECO:0000313" key="3">
    <source>
        <dbReference type="Proteomes" id="UP000249794"/>
    </source>
</evidence>
<accession>A0A2W4XSP5</accession>
<evidence type="ECO:0000256" key="1">
    <source>
        <dbReference type="SAM" id="Phobius"/>
    </source>
</evidence>
<reference evidence="2 3" key="2">
    <citation type="submission" date="2018-06" db="EMBL/GenBank/DDBJ databases">
        <title>Metagenomic assembly of (sub)arctic Cyanobacteria and their associated microbiome from non-axenic cultures.</title>
        <authorList>
            <person name="Baurain D."/>
        </authorList>
    </citation>
    <scope>NUCLEOTIDE SEQUENCE [LARGE SCALE GENOMIC DNA]</scope>
    <source>
        <strain evidence="2">ULC027bin1</strain>
    </source>
</reference>
<dbReference type="Proteomes" id="UP000249794">
    <property type="component" value="Unassembled WGS sequence"/>
</dbReference>
<evidence type="ECO:0008006" key="4">
    <source>
        <dbReference type="Google" id="ProtNLM"/>
    </source>
</evidence>
<proteinExistence type="predicted"/>
<evidence type="ECO:0000313" key="2">
    <source>
        <dbReference type="EMBL" id="PZO59934.1"/>
    </source>
</evidence>
<dbReference type="PROSITE" id="PS00409">
    <property type="entry name" value="PROKAR_NTER_METHYL"/>
    <property type="match status" value="1"/>
</dbReference>
<protein>
    <recommendedName>
        <fullName evidence="4">Prepilin-type cleavage/methylation domain-containing protein</fullName>
    </recommendedName>
</protein>